<feature type="compositionally biased region" description="Low complexity" evidence="1">
    <location>
        <begin position="496"/>
        <end position="505"/>
    </location>
</feature>
<organism evidence="2 3">
    <name type="scientific">Anaeramoeba flamelloides</name>
    <dbReference type="NCBI Taxonomy" id="1746091"/>
    <lineage>
        <taxon>Eukaryota</taxon>
        <taxon>Metamonada</taxon>
        <taxon>Anaeramoebidae</taxon>
        <taxon>Anaeramoeba</taxon>
    </lineage>
</organism>
<reference evidence="2" key="1">
    <citation type="submission" date="2022-08" db="EMBL/GenBank/DDBJ databases">
        <title>Novel sulphate-reducing endosymbionts in the free-living metamonad Anaeramoeba.</title>
        <authorList>
            <person name="Jerlstrom-Hultqvist J."/>
            <person name="Cepicka I."/>
            <person name="Gallot-Lavallee L."/>
            <person name="Salas-Leiva D."/>
            <person name="Curtis B.A."/>
            <person name="Zahonova K."/>
            <person name="Pipaliya S."/>
            <person name="Dacks J."/>
            <person name="Roger A.J."/>
        </authorList>
    </citation>
    <scope>NUCLEOTIDE SEQUENCE</scope>
    <source>
        <strain evidence="2">Busselton2</strain>
    </source>
</reference>
<feature type="compositionally biased region" description="Polar residues" evidence="1">
    <location>
        <begin position="509"/>
        <end position="520"/>
    </location>
</feature>
<feature type="compositionally biased region" description="Low complexity" evidence="1">
    <location>
        <begin position="546"/>
        <end position="559"/>
    </location>
</feature>
<accession>A0AAV8AAL4</accession>
<gene>
    <name evidence="2" type="ORF">M0812_06173</name>
</gene>
<sequence>MTVNFYPLLWKFGKYLEEHTIAKELFQIDHKKTKFLNRCLTKEQQNFPRTKRYLDLIQKLLIQNGAFIYPVSKKNTVHKLNFTQENKRFYLSPIWSQLFETNYSTYFSSLSEGGEKDKDKDKEVEDLDFHKLSRSKSKKEEHSSQRKKKKKKKSSKNVENSRANRTIGILGFKMMKLLKERPCTREDLVFLTEFSKQRVCTVLSIYKLLKLVIEDPKTNFLYWNTEQALLIPDLTKYLQDLLQAKNIKRILARKVQQLSYDLLDKIKAKKGRNSKERNLGDQISTVIDKKLGLANNEEIKMKIEMRKNTVKDILELLAKRKEKLLQFGKNKVKFEKLPSIKIPSSYSCNNFNYSKSKKFSALNLNNKNKLIKNKLKFKTKKNYKKKKKYFKEKEFKKRLKKKYQYSKDTNSLYLKKNKNKNKNKLLKKKTLKKKNNKYYIKQKKKKKLKRTLSERKIKKIIVIRNRSLNISTRPQLKYKTKNKRATKAKRKINYFSNSNSDSATDTDSKINSVSDSNNGNLKSSLSESLTSYSDSISHSNSDHNSSHSGSGCGSNSIGSPQSYLRVYQKNKTKKRRQRKHNEKYKKNKKNIIDNQSSEGNESGTDNQSFANEGMQSLLTLDSDYNLDIESNENVNSVDYEYDEHFNNNEYSINYSCQIPFEIPQPSIESLSYFEKSNIQDDTNSLFLQNDLFETSITEFSPTKNLFETQSFNLINPDYDNQNSSYLSINEQKKNNHHFLNLKPQVEWNTNNQFKDHFEKNLNEKIYDIGKFID</sequence>
<feature type="compositionally biased region" description="Basic residues" evidence="1">
    <location>
        <begin position="145"/>
        <end position="155"/>
    </location>
</feature>
<feature type="compositionally biased region" description="Polar residues" evidence="1">
    <location>
        <begin position="592"/>
        <end position="609"/>
    </location>
</feature>
<dbReference type="AlphaFoldDB" id="A0AAV8AAL4"/>
<name>A0AAV8AAL4_9EUKA</name>
<protein>
    <recommendedName>
        <fullName evidence="4">E2F/DP family winged-helix DNA-binding domain-containing protein</fullName>
    </recommendedName>
</protein>
<feature type="compositionally biased region" description="Basic residues" evidence="1">
    <location>
        <begin position="476"/>
        <end position="492"/>
    </location>
</feature>
<feature type="compositionally biased region" description="Low complexity" evidence="1">
    <location>
        <begin position="521"/>
        <end position="539"/>
    </location>
</feature>
<comment type="caution">
    <text evidence="2">The sequence shown here is derived from an EMBL/GenBank/DDBJ whole genome shotgun (WGS) entry which is preliminary data.</text>
</comment>
<evidence type="ECO:0000313" key="3">
    <source>
        <dbReference type="Proteomes" id="UP001146793"/>
    </source>
</evidence>
<proteinExistence type="predicted"/>
<evidence type="ECO:0008006" key="4">
    <source>
        <dbReference type="Google" id="ProtNLM"/>
    </source>
</evidence>
<evidence type="ECO:0000313" key="2">
    <source>
        <dbReference type="EMBL" id="KAJ3450011.1"/>
    </source>
</evidence>
<evidence type="ECO:0000256" key="1">
    <source>
        <dbReference type="SAM" id="MobiDB-lite"/>
    </source>
</evidence>
<dbReference type="Proteomes" id="UP001146793">
    <property type="component" value="Unassembled WGS sequence"/>
</dbReference>
<feature type="region of interest" description="Disordered" evidence="1">
    <location>
        <begin position="133"/>
        <end position="160"/>
    </location>
</feature>
<feature type="region of interest" description="Disordered" evidence="1">
    <location>
        <begin position="473"/>
        <end position="609"/>
    </location>
</feature>
<feature type="compositionally biased region" description="Basic residues" evidence="1">
    <location>
        <begin position="568"/>
        <end position="589"/>
    </location>
</feature>
<dbReference type="EMBL" id="JANTQA010000012">
    <property type="protein sequence ID" value="KAJ3450011.1"/>
    <property type="molecule type" value="Genomic_DNA"/>
</dbReference>